<comment type="caution">
    <text evidence="2">The sequence shown here is derived from an EMBL/GenBank/DDBJ whole genome shotgun (WGS) entry which is preliminary data.</text>
</comment>
<dbReference type="EMBL" id="CAUYUJ010012558">
    <property type="protein sequence ID" value="CAK0834180.1"/>
    <property type="molecule type" value="Genomic_DNA"/>
</dbReference>
<feature type="region of interest" description="Disordered" evidence="1">
    <location>
        <begin position="81"/>
        <end position="110"/>
    </location>
</feature>
<reference evidence="2" key="1">
    <citation type="submission" date="2023-10" db="EMBL/GenBank/DDBJ databases">
        <authorList>
            <person name="Chen Y."/>
            <person name="Shah S."/>
            <person name="Dougan E. K."/>
            <person name="Thang M."/>
            <person name="Chan C."/>
        </authorList>
    </citation>
    <scope>NUCLEOTIDE SEQUENCE [LARGE SCALE GENOMIC DNA]</scope>
</reference>
<feature type="compositionally biased region" description="Low complexity" evidence="1">
    <location>
        <begin position="16"/>
        <end position="33"/>
    </location>
</feature>
<organism evidence="2 3">
    <name type="scientific">Prorocentrum cordatum</name>
    <dbReference type="NCBI Taxonomy" id="2364126"/>
    <lineage>
        <taxon>Eukaryota</taxon>
        <taxon>Sar</taxon>
        <taxon>Alveolata</taxon>
        <taxon>Dinophyceae</taxon>
        <taxon>Prorocentrales</taxon>
        <taxon>Prorocentraceae</taxon>
        <taxon>Prorocentrum</taxon>
    </lineage>
</organism>
<feature type="region of interest" description="Disordered" evidence="1">
    <location>
        <begin position="1"/>
        <end position="55"/>
    </location>
</feature>
<protein>
    <submittedName>
        <fullName evidence="2">Uncharacterized protein</fullName>
    </submittedName>
</protein>
<gene>
    <name evidence="2" type="ORF">PCOR1329_LOCUS31661</name>
</gene>
<dbReference type="Proteomes" id="UP001189429">
    <property type="component" value="Unassembled WGS sequence"/>
</dbReference>
<accession>A0ABN9SQJ8</accession>
<keyword evidence="3" id="KW-1185">Reference proteome</keyword>
<name>A0ABN9SQJ8_9DINO</name>
<proteinExistence type="predicted"/>
<evidence type="ECO:0000313" key="2">
    <source>
        <dbReference type="EMBL" id="CAK0834180.1"/>
    </source>
</evidence>
<evidence type="ECO:0000313" key="3">
    <source>
        <dbReference type="Proteomes" id="UP001189429"/>
    </source>
</evidence>
<sequence length="269" mass="28722">MPGPVVLSTGAPAPPAFAGTPAAVAAGASQRRAAPPDPSMQEWRGFPAGAAEEPAAGSGAARLAAWAAPLCLSGAELVPPLPPHLQPPESRGLPPAPQRPLPQPGGGDPQFNVAKCAEERSCDNPACVFWHSVAERRCQQFACGSCAAVSRGRCIGGLHVRPEDIREVLTVDLEDTVGVQDELRRLEAASPDERARYVRLVLYGFAGLRMGLLRKLLEQLPLLHELALPDRAREPSLLVFLCDLVEGLGTTTPRLRDVIFQDEQCESLW</sequence>
<evidence type="ECO:0000256" key="1">
    <source>
        <dbReference type="SAM" id="MobiDB-lite"/>
    </source>
</evidence>
<feature type="compositionally biased region" description="Pro residues" evidence="1">
    <location>
        <begin position="94"/>
        <end position="103"/>
    </location>
</feature>